<sequence length="52" mass="6067">MKRESSPCTTNGYSGWNMGYPNSGFKFINILTTAPTGYRETYLQVFLWYFNI</sequence>
<comment type="caution">
    <text evidence="1">The sequence shown here is derived from an EMBL/GenBank/DDBJ whole genome shotgun (WGS) entry which is preliminary data.</text>
</comment>
<evidence type="ECO:0000313" key="1">
    <source>
        <dbReference type="EMBL" id="KAF5754377.1"/>
    </source>
</evidence>
<reference evidence="1" key="2">
    <citation type="submission" date="2020-06" db="EMBL/GenBank/DDBJ databases">
        <title>Helianthus annuus Genome sequencing and assembly Release 2.</title>
        <authorList>
            <person name="Gouzy J."/>
            <person name="Langlade N."/>
            <person name="Munos S."/>
        </authorList>
    </citation>
    <scope>NUCLEOTIDE SEQUENCE</scope>
    <source>
        <tissue evidence="1">Leaves</tissue>
    </source>
</reference>
<name>A0A9K3GSQ4_HELAN</name>
<keyword evidence="2" id="KW-1185">Reference proteome</keyword>
<evidence type="ECO:0000313" key="2">
    <source>
        <dbReference type="Proteomes" id="UP000215914"/>
    </source>
</evidence>
<dbReference type="AlphaFoldDB" id="A0A9K3GSQ4"/>
<proteinExistence type="predicted"/>
<protein>
    <submittedName>
        <fullName evidence="1">Uncharacterized protein</fullName>
    </submittedName>
</protein>
<organism evidence="1 2">
    <name type="scientific">Helianthus annuus</name>
    <name type="common">Common sunflower</name>
    <dbReference type="NCBI Taxonomy" id="4232"/>
    <lineage>
        <taxon>Eukaryota</taxon>
        <taxon>Viridiplantae</taxon>
        <taxon>Streptophyta</taxon>
        <taxon>Embryophyta</taxon>
        <taxon>Tracheophyta</taxon>
        <taxon>Spermatophyta</taxon>
        <taxon>Magnoliopsida</taxon>
        <taxon>eudicotyledons</taxon>
        <taxon>Gunneridae</taxon>
        <taxon>Pentapetalae</taxon>
        <taxon>asterids</taxon>
        <taxon>campanulids</taxon>
        <taxon>Asterales</taxon>
        <taxon>Asteraceae</taxon>
        <taxon>Asteroideae</taxon>
        <taxon>Heliantheae alliance</taxon>
        <taxon>Heliantheae</taxon>
        <taxon>Helianthus</taxon>
    </lineage>
</organism>
<dbReference type="EMBL" id="MNCJ02000332">
    <property type="protein sequence ID" value="KAF5754377.1"/>
    <property type="molecule type" value="Genomic_DNA"/>
</dbReference>
<reference evidence="1" key="1">
    <citation type="journal article" date="2017" name="Nature">
        <title>The sunflower genome provides insights into oil metabolism, flowering and Asterid evolution.</title>
        <authorList>
            <person name="Badouin H."/>
            <person name="Gouzy J."/>
            <person name="Grassa C.J."/>
            <person name="Murat F."/>
            <person name="Staton S.E."/>
            <person name="Cottret L."/>
            <person name="Lelandais-Briere C."/>
            <person name="Owens G.L."/>
            <person name="Carrere S."/>
            <person name="Mayjonade B."/>
            <person name="Legrand L."/>
            <person name="Gill N."/>
            <person name="Kane N.C."/>
            <person name="Bowers J.E."/>
            <person name="Hubner S."/>
            <person name="Bellec A."/>
            <person name="Berard A."/>
            <person name="Berges H."/>
            <person name="Blanchet N."/>
            <person name="Boniface M.C."/>
            <person name="Brunel D."/>
            <person name="Catrice O."/>
            <person name="Chaidir N."/>
            <person name="Claudel C."/>
            <person name="Donnadieu C."/>
            <person name="Faraut T."/>
            <person name="Fievet G."/>
            <person name="Helmstetter N."/>
            <person name="King M."/>
            <person name="Knapp S.J."/>
            <person name="Lai Z."/>
            <person name="Le Paslier M.C."/>
            <person name="Lippi Y."/>
            <person name="Lorenzon L."/>
            <person name="Mandel J.R."/>
            <person name="Marage G."/>
            <person name="Marchand G."/>
            <person name="Marquand E."/>
            <person name="Bret-Mestries E."/>
            <person name="Morien E."/>
            <person name="Nambeesan S."/>
            <person name="Nguyen T."/>
            <person name="Pegot-Espagnet P."/>
            <person name="Pouilly N."/>
            <person name="Raftis F."/>
            <person name="Sallet E."/>
            <person name="Schiex T."/>
            <person name="Thomas J."/>
            <person name="Vandecasteele C."/>
            <person name="Vares D."/>
            <person name="Vear F."/>
            <person name="Vautrin S."/>
            <person name="Crespi M."/>
            <person name="Mangin B."/>
            <person name="Burke J.M."/>
            <person name="Salse J."/>
            <person name="Munos S."/>
            <person name="Vincourt P."/>
            <person name="Rieseberg L.H."/>
            <person name="Langlade N.B."/>
        </authorList>
    </citation>
    <scope>NUCLEOTIDE SEQUENCE</scope>
    <source>
        <tissue evidence="1">Leaves</tissue>
    </source>
</reference>
<accession>A0A9K3GSQ4</accession>
<dbReference type="Proteomes" id="UP000215914">
    <property type="component" value="Unassembled WGS sequence"/>
</dbReference>
<dbReference type="Gramene" id="mRNA:HanXRQr2_Chr17g0790471">
    <property type="protein sequence ID" value="CDS:HanXRQr2_Chr17g0790471.1"/>
    <property type="gene ID" value="HanXRQr2_Chr17g0790471"/>
</dbReference>
<gene>
    <name evidence="1" type="ORF">HanXRQr2_Chr17g0790471</name>
</gene>